<dbReference type="InterPro" id="IPR011010">
    <property type="entry name" value="DNA_brk_join_enz"/>
</dbReference>
<dbReference type="EMBL" id="CCRH01000008">
    <property type="protein sequence ID" value="CDZ36245.1"/>
    <property type="molecule type" value="Genomic_DNA"/>
</dbReference>
<evidence type="ECO:0000313" key="1">
    <source>
        <dbReference type="EMBL" id="CDZ36245.1"/>
    </source>
</evidence>
<dbReference type="AlphaFoldDB" id="A0A0T7FML4"/>
<gene>
    <name evidence="1" type="ORF">NGAL_HAMBI1145_32660</name>
</gene>
<sequence length="754" mass="84994">MVIRPKPKPAPQRSLHDEIIGKLLKPIWLENDSLLDNRWIIKLHGDELPFDFDKAITPWPNVKSLLHADFEADLITAKLLVFYSLRPPPLGWNAAVLSVQQTLRSYIYLVRWRAENGLASNSLLTPEWFDVFDRGVKKAGRDGLVPFASRAVSVFDAYDRGEVVFEINGRKAISAPTFARLLGIDDYRTFPKPSKQVIDQLLVQRELHVSRAPVRKGRTVKNLAVEAVSLPAGDRESVELDDEAFVVEGKMTRDAARVYYKVWLDLWRIRDKLPHDTIGYRAFKSHAALAHFMAKSGLPKAKPTEDAPARQTSCLINSALTLAIDPVSEGFIGVVESLAKPNGAIDPYVVEQLNLRLIELGFPRVKPVYFEPKGTGPEDALTIHDFVFKLLLASAKIIMATYSARRDDELNKTKTNCIELDSHGDHWLHCLINKNLNQIDRIPVPRSVAQAVKLVSRIRALGGKAGDKLFDFACPILKRAVKFDIHAIFDKVRDFFNVPALDDGTAWSFKPHQFRKFFGVTYYWRWAFPDLTALTLQYRHFNPNVTRAYIEIKGAEALRMRDEKLAAAARQRDVERKLDFDGGQRGFVAWVIRGVAEGKRLAGAMGKRINEMVDSLIETFSTEIDVTFTAPDRDSFDQALERLIDSVSMTTHPEGHSICCMGSKIDPIRQQQAVSQCLHHRQRITGQLASTSFSADLGYAVDTACAVCPLRARLPEMMPYWHREARKASEAFDVASGDQRALLGERAKIIQEFA</sequence>
<protein>
    <submittedName>
        <fullName evidence="1">Uncharacterized protein</fullName>
    </submittedName>
</protein>
<dbReference type="RefSeq" id="WP_046667355.1">
    <property type="nucleotide sequence ID" value="NZ_CCRH01000008.1"/>
</dbReference>
<dbReference type="SUPFAM" id="SSF56349">
    <property type="entry name" value="DNA breaking-rejoining enzymes"/>
    <property type="match status" value="1"/>
</dbReference>
<dbReference type="Proteomes" id="UP000046176">
    <property type="component" value="Unassembled WGS sequence"/>
</dbReference>
<name>A0A0T7FML4_NEOGA</name>
<evidence type="ECO:0000313" key="2">
    <source>
        <dbReference type="Proteomes" id="UP000046176"/>
    </source>
</evidence>
<accession>A0A0T7FML4</accession>
<organism evidence="1 2">
    <name type="scientific">Neorhizobium galegae bv. officinalis</name>
    <dbReference type="NCBI Taxonomy" id="323656"/>
    <lineage>
        <taxon>Bacteria</taxon>
        <taxon>Pseudomonadati</taxon>
        <taxon>Pseudomonadota</taxon>
        <taxon>Alphaproteobacteria</taxon>
        <taxon>Hyphomicrobiales</taxon>
        <taxon>Rhizobiaceae</taxon>
        <taxon>Rhizobium/Agrobacterium group</taxon>
        <taxon>Neorhizobium</taxon>
    </lineage>
</organism>
<dbReference type="GO" id="GO:0003677">
    <property type="term" value="F:DNA binding"/>
    <property type="evidence" value="ECO:0007669"/>
    <property type="project" value="InterPro"/>
</dbReference>
<reference evidence="1 2" key="1">
    <citation type="submission" date="2014-08" db="EMBL/GenBank/DDBJ databases">
        <authorList>
            <person name="Chen Y.-H."/>
        </authorList>
    </citation>
    <scope>NUCLEOTIDE SEQUENCE [LARGE SCALE GENOMIC DNA]</scope>
</reference>
<proteinExistence type="predicted"/>
<dbReference type="OrthoDB" id="7594716at2"/>